<protein>
    <submittedName>
        <fullName evidence="2">Relaxase</fullName>
    </submittedName>
</protein>
<dbReference type="EMBL" id="RCXO01000002">
    <property type="protein sequence ID" value="RYT82459.1"/>
    <property type="molecule type" value="Genomic_DNA"/>
</dbReference>
<comment type="caution">
    <text evidence="2">The sequence shown here is derived from an EMBL/GenBank/DDBJ whole genome shotgun (WGS) entry which is preliminary data.</text>
</comment>
<evidence type="ECO:0000256" key="1">
    <source>
        <dbReference type="SAM" id="MobiDB-lite"/>
    </source>
</evidence>
<evidence type="ECO:0000313" key="3">
    <source>
        <dbReference type="Proteomes" id="UP000291191"/>
    </source>
</evidence>
<dbReference type="AlphaFoldDB" id="A0A4Q5HI26"/>
<dbReference type="RefSeq" id="WP_130069722.1">
    <property type="nucleotide sequence ID" value="NZ_RCXO01000002.1"/>
</dbReference>
<dbReference type="OrthoDB" id="3035232at2"/>
<accession>A0A4Q5HI26</accession>
<sequence>MIAKAKAISHGINDLHYITGESQHKKHPEKIYRVLDNLLPSEPDAMGIWNSMQLTLSQHRPIKNSVIRIELSPSPEHTQFYDIEDWQKLWQEFAEEFDKQVITGKDGKVRSCPTNLAGSKYSVWLHTESKGEVPHLHAAVCRMDENGNINNDHNIHLRAQRAAERVAKKRGWTTAAQVRNSNVHQVNRDCMDILKSMQSWSWEEYKNALIRKGYTVHEREDKKGILHGYALVNGNTKYKASELGVGRNLMISKLPATWNKLHYKSGVTTLNSKPEDIQPKHIQKPSASNATRYNTYRSDTVPYTLNHEGKEHRLYIPGKVLDCFNDEFDYRFVSNCKELTDMAVAIFVGLLDTPNVATGGGGGGPQSDLPWRDKDEDNLQWARRCARIASRSLGKKPKTGLKR</sequence>
<reference evidence="2 3" key="1">
    <citation type="journal article" date="2019" name="Science, e1252229">
        <title>Invertible promoters mediate bacterial phase variation, antibiotic resistance, and host adaptation in the gut.</title>
        <authorList>
            <person name="Jiang X."/>
            <person name="Hall A.B."/>
            <person name="Arthur T.D."/>
            <person name="Plichta D.R."/>
            <person name="Covington C.T."/>
            <person name="Poyet M."/>
            <person name="Crothers J."/>
            <person name="Moses P.L."/>
            <person name="Tolonen A.C."/>
            <person name="Vlamakis H."/>
            <person name="Alm E.J."/>
            <person name="Xavier R.J."/>
        </authorList>
    </citation>
    <scope>NUCLEOTIDE SEQUENCE [LARGE SCALE GENOMIC DNA]</scope>
    <source>
        <strain evidence="3">bf_0095</strain>
    </source>
</reference>
<dbReference type="Proteomes" id="UP000291191">
    <property type="component" value="Unassembled WGS sequence"/>
</dbReference>
<name>A0A4Q5HI26_9BACE</name>
<feature type="region of interest" description="Disordered" evidence="1">
    <location>
        <begin position="272"/>
        <end position="291"/>
    </location>
</feature>
<gene>
    <name evidence="2" type="ORF">EAJ06_02215</name>
</gene>
<keyword evidence="3" id="KW-1185">Reference proteome</keyword>
<organism evidence="2 3">
    <name type="scientific">Bacteroides intestinalis</name>
    <dbReference type="NCBI Taxonomy" id="329854"/>
    <lineage>
        <taxon>Bacteria</taxon>
        <taxon>Pseudomonadati</taxon>
        <taxon>Bacteroidota</taxon>
        <taxon>Bacteroidia</taxon>
        <taxon>Bacteroidales</taxon>
        <taxon>Bacteroidaceae</taxon>
        <taxon>Bacteroides</taxon>
    </lineage>
</organism>
<proteinExistence type="predicted"/>
<evidence type="ECO:0000313" key="2">
    <source>
        <dbReference type="EMBL" id="RYT82459.1"/>
    </source>
</evidence>